<proteinExistence type="predicted"/>
<name>S4P768_9NEOP</name>
<accession>S4P768</accession>
<reference evidence="1" key="2">
    <citation type="submission" date="2013-05" db="EMBL/GenBank/DDBJ databases">
        <authorList>
            <person name="Carter J.-M."/>
            <person name="Baker S.C."/>
            <person name="Pink R."/>
            <person name="Carter D.R.F."/>
            <person name="Collins A."/>
            <person name="Tomlin J."/>
            <person name="Gibbs M."/>
            <person name="Breuker C.J."/>
        </authorList>
    </citation>
    <scope>NUCLEOTIDE SEQUENCE</scope>
    <source>
        <tissue evidence="1">Ovary</tissue>
    </source>
</reference>
<sequence>MFNRSQLIMWFVTIPHNTVFQCSMVRVTYASHSHTNCVVSDRLICFCFLSKKNGRCLFINTYHATTKIL</sequence>
<organism evidence="1">
    <name type="scientific">Pararge aegeria</name>
    <name type="common">speckled wood butterfly</name>
    <dbReference type="NCBI Taxonomy" id="116150"/>
    <lineage>
        <taxon>Eukaryota</taxon>
        <taxon>Metazoa</taxon>
        <taxon>Ecdysozoa</taxon>
        <taxon>Arthropoda</taxon>
        <taxon>Hexapoda</taxon>
        <taxon>Insecta</taxon>
        <taxon>Pterygota</taxon>
        <taxon>Neoptera</taxon>
        <taxon>Endopterygota</taxon>
        <taxon>Lepidoptera</taxon>
        <taxon>Glossata</taxon>
        <taxon>Ditrysia</taxon>
        <taxon>Papilionoidea</taxon>
        <taxon>Nymphalidae</taxon>
        <taxon>Satyrinae</taxon>
        <taxon>Satyrini</taxon>
        <taxon>Parargina</taxon>
        <taxon>Pararge</taxon>
    </lineage>
</organism>
<evidence type="ECO:0000313" key="1">
    <source>
        <dbReference type="EMBL" id="JAA82500.1"/>
    </source>
</evidence>
<protein>
    <submittedName>
        <fullName evidence="1">Uncharacterized protein</fullName>
    </submittedName>
</protein>
<reference evidence="1" key="1">
    <citation type="journal article" date="2013" name="BMC Genomics">
        <title>Unscrambling butterfly oogenesis.</title>
        <authorList>
            <person name="Carter J.M."/>
            <person name="Baker S.C."/>
            <person name="Pink R."/>
            <person name="Carter D.R."/>
            <person name="Collins A."/>
            <person name="Tomlin J."/>
            <person name="Gibbs M."/>
            <person name="Breuker C.J."/>
        </authorList>
    </citation>
    <scope>NUCLEOTIDE SEQUENCE</scope>
    <source>
        <tissue evidence="1">Ovary</tissue>
    </source>
</reference>
<dbReference type="AlphaFoldDB" id="S4P768"/>
<dbReference type="EMBL" id="GAIX01010060">
    <property type="protein sequence ID" value="JAA82500.1"/>
    <property type="molecule type" value="Transcribed_RNA"/>
</dbReference>